<evidence type="ECO:0000256" key="5">
    <source>
        <dbReference type="ARBA" id="ARBA00022840"/>
    </source>
</evidence>
<dbReference type="CDD" id="cd00712">
    <property type="entry name" value="AsnB"/>
    <property type="match status" value="1"/>
</dbReference>
<keyword evidence="6" id="KW-0315">Glutamine amidotransferase</keyword>
<dbReference type="InterPro" id="IPR029055">
    <property type="entry name" value="Ntn_hydrolases_N"/>
</dbReference>
<dbReference type="InterPro" id="IPR006426">
    <property type="entry name" value="Asn_synth_AEB"/>
</dbReference>
<accession>A0ABV7XDM2</accession>
<comment type="catalytic activity">
    <reaction evidence="7">
        <text>L-aspartate + L-glutamine + ATP + H2O = L-asparagine + L-glutamate + AMP + diphosphate + H(+)</text>
        <dbReference type="Rhea" id="RHEA:12228"/>
        <dbReference type="ChEBI" id="CHEBI:15377"/>
        <dbReference type="ChEBI" id="CHEBI:15378"/>
        <dbReference type="ChEBI" id="CHEBI:29985"/>
        <dbReference type="ChEBI" id="CHEBI:29991"/>
        <dbReference type="ChEBI" id="CHEBI:30616"/>
        <dbReference type="ChEBI" id="CHEBI:33019"/>
        <dbReference type="ChEBI" id="CHEBI:58048"/>
        <dbReference type="ChEBI" id="CHEBI:58359"/>
        <dbReference type="ChEBI" id="CHEBI:456215"/>
        <dbReference type="EC" id="6.3.5.4"/>
    </reaction>
</comment>
<dbReference type="Gene3D" id="3.60.20.10">
    <property type="entry name" value="Glutamine Phosphoribosylpyrophosphate, subunit 1, domain 1"/>
    <property type="match status" value="1"/>
</dbReference>
<organism evidence="9 10">
    <name type="scientific">Sphingoaurantiacus capsulatus</name>
    <dbReference type="NCBI Taxonomy" id="1771310"/>
    <lineage>
        <taxon>Bacteria</taxon>
        <taxon>Pseudomonadati</taxon>
        <taxon>Pseudomonadota</taxon>
        <taxon>Alphaproteobacteria</taxon>
        <taxon>Sphingomonadales</taxon>
        <taxon>Sphingosinicellaceae</taxon>
        <taxon>Sphingoaurantiacus</taxon>
    </lineage>
</organism>
<dbReference type="NCBIfam" id="TIGR01536">
    <property type="entry name" value="asn_synth_AEB"/>
    <property type="match status" value="1"/>
</dbReference>
<dbReference type="InterPro" id="IPR017539">
    <property type="entry name" value="XrtA_amidotfase"/>
</dbReference>
<sequence>MCGIAGYFDTREQRPIDERLLRAMTDAVAHRGPDGADIWRGEGVGLGHRRLAIIDLVSGAQPMATPDGQVTIVFNGEIYNFQEIRRDLEAAGHRFRTSSDTEVILHAWLEGGEACVHRLRGMFAFAIHDARTRTLFLARDRLGVKPLHYAELPGGEVIFGSELKALLPHPKLARELDPTAIEDYFAYGYIPDPKCALAGVKKLQAGHTLTLRQGKPVPAPVRYWDVDFTTRHRGNPDDLAAELTERMREAVKLRMIADVPLGAFLSGGVDSSAVVALMAELSDTPVNTCSIGFDVAGYDETEYAAEIARRYATNHRSRIVDPNDFGLVERLAQAFDEPFADASALPTYRVCALARENVTVALSGDGADEAFAGYRRYRLHANEEKVRGLLPLGFRQSVFGPLGRAFPKMDWAPRMFRAKSTFEALGRSTEEAYFNSIAVLPDRLRQHLFSPSFRRELQGHWAGSLYVDTMKNAPADDALGQAQYADIQHWLPGDILTKMDRASMAVSLEAREPLLDHELVAWAAGLPPEMRIRGGESKWLMKKAMERYVPKKLLYRPKMGFVVPISDWFRGPLAERAEALATRSAAVETGWFDPAFLKKAVDDHRAGRAEHGRLLWQMLMLDQSLGKLIDLPVKAAA</sequence>
<comment type="pathway">
    <text evidence="1">Amino-acid biosynthesis; L-asparagine biosynthesis; L-asparagine from L-aspartate (L-Gln route): step 1/1.</text>
</comment>
<reference evidence="10" key="1">
    <citation type="journal article" date="2019" name="Int. J. Syst. Evol. Microbiol.">
        <title>The Global Catalogue of Microorganisms (GCM) 10K type strain sequencing project: providing services to taxonomists for standard genome sequencing and annotation.</title>
        <authorList>
            <consortium name="The Broad Institute Genomics Platform"/>
            <consortium name="The Broad Institute Genome Sequencing Center for Infectious Disease"/>
            <person name="Wu L."/>
            <person name="Ma J."/>
        </authorList>
    </citation>
    <scope>NUCLEOTIDE SEQUENCE [LARGE SCALE GENOMIC DNA]</scope>
    <source>
        <strain evidence="10">KCTC 42644</strain>
    </source>
</reference>
<evidence type="ECO:0000256" key="1">
    <source>
        <dbReference type="ARBA" id="ARBA00005187"/>
    </source>
</evidence>
<evidence type="ECO:0000259" key="8">
    <source>
        <dbReference type="PROSITE" id="PS51278"/>
    </source>
</evidence>
<dbReference type="SUPFAM" id="SSF56235">
    <property type="entry name" value="N-terminal nucleophile aminohydrolases (Ntn hydrolases)"/>
    <property type="match status" value="1"/>
</dbReference>
<dbReference type="InterPro" id="IPR033738">
    <property type="entry name" value="AsnB_N"/>
</dbReference>
<evidence type="ECO:0000256" key="7">
    <source>
        <dbReference type="ARBA" id="ARBA00048741"/>
    </source>
</evidence>
<evidence type="ECO:0000256" key="6">
    <source>
        <dbReference type="ARBA" id="ARBA00022962"/>
    </source>
</evidence>
<dbReference type="EMBL" id="JBHRXV010000011">
    <property type="protein sequence ID" value="MFC3713838.1"/>
    <property type="molecule type" value="Genomic_DNA"/>
</dbReference>
<evidence type="ECO:0000256" key="2">
    <source>
        <dbReference type="ARBA" id="ARBA00005752"/>
    </source>
</evidence>
<dbReference type="CDD" id="cd01991">
    <property type="entry name" value="Asn_synthase_B_C"/>
    <property type="match status" value="1"/>
</dbReference>
<comment type="caution">
    <text evidence="9">The sequence shown here is derived from an EMBL/GenBank/DDBJ whole genome shotgun (WGS) entry which is preliminary data.</text>
</comment>
<evidence type="ECO:0000256" key="3">
    <source>
        <dbReference type="ARBA" id="ARBA00012737"/>
    </source>
</evidence>
<evidence type="ECO:0000313" key="9">
    <source>
        <dbReference type="EMBL" id="MFC3713838.1"/>
    </source>
</evidence>
<dbReference type="PANTHER" id="PTHR43284">
    <property type="entry name" value="ASPARAGINE SYNTHETASE (GLUTAMINE-HYDROLYZING)"/>
    <property type="match status" value="1"/>
</dbReference>
<dbReference type="PIRSF" id="PIRSF001589">
    <property type="entry name" value="Asn_synthetase_glu-h"/>
    <property type="match status" value="1"/>
</dbReference>
<dbReference type="Pfam" id="PF13537">
    <property type="entry name" value="GATase_7"/>
    <property type="match status" value="1"/>
</dbReference>
<feature type="domain" description="Glutamine amidotransferase type-2" evidence="8">
    <location>
        <begin position="2"/>
        <end position="214"/>
    </location>
</feature>
<dbReference type="InterPro" id="IPR051786">
    <property type="entry name" value="ASN_synthetase/amidase"/>
</dbReference>
<dbReference type="InterPro" id="IPR001962">
    <property type="entry name" value="Asn_synthase"/>
</dbReference>
<proteinExistence type="inferred from homology"/>
<keyword evidence="4" id="KW-0547">Nucleotide-binding</keyword>
<dbReference type="SUPFAM" id="SSF52402">
    <property type="entry name" value="Adenine nucleotide alpha hydrolases-like"/>
    <property type="match status" value="1"/>
</dbReference>
<dbReference type="EC" id="6.3.5.4" evidence="3"/>
<dbReference type="RefSeq" id="WP_380862719.1">
    <property type="nucleotide sequence ID" value="NZ_JBHRXV010000011.1"/>
</dbReference>
<dbReference type="Gene3D" id="3.40.50.620">
    <property type="entry name" value="HUPs"/>
    <property type="match status" value="1"/>
</dbReference>
<dbReference type="NCBIfam" id="TIGR03108">
    <property type="entry name" value="eps_aminotran_1"/>
    <property type="match status" value="1"/>
</dbReference>
<dbReference type="PANTHER" id="PTHR43284:SF1">
    <property type="entry name" value="ASPARAGINE SYNTHETASE"/>
    <property type="match status" value="1"/>
</dbReference>
<keyword evidence="5" id="KW-0067">ATP-binding</keyword>
<keyword evidence="10" id="KW-1185">Reference proteome</keyword>
<dbReference type="Pfam" id="PF00733">
    <property type="entry name" value="Asn_synthase"/>
    <property type="match status" value="1"/>
</dbReference>
<gene>
    <name evidence="9" type="ORF">ACFOMD_14775</name>
</gene>
<name>A0ABV7XDM2_9SPHN</name>
<comment type="similarity">
    <text evidence="2">Belongs to the asparagine synthetase family.</text>
</comment>
<dbReference type="PROSITE" id="PS51278">
    <property type="entry name" value="GATASE_TYPE_2"/>
    <property type="match status" value="1"/>
</dbReference>
<evidence type="ECO:0000313" key="10">
    <source>
        <dbReference type="Proteomes" id="UP001595615"/>
    </source>
</evidence>
<dbReference type="InterPro" id="IPR017932">
    <property type="entry name" value="GATase_2_dom"/>
</dbReference>
<dbReference type="InterPro" id="IPR014729">
    <property type="entry name" value="Rossmann-like_a/b/a_fold"/>
</dbReference>
<evidence type="ECO:0000256" key="4">
    <source>
        <dbReference type="ARBA" id="ARBA00022741"/>
    </source>
</evidence>
<protein>
    <recommendedName>
        <fullName evidence="3">asparagine synthase (glutamine-hydrolyzing)</fullName>
        <ecNumber evidence="3">6.3.5.4</ecNumber>
    </recommendedName>
</protein>
<dbReference type="Proteomes" id="UP001595615">
    <property type="component" value="Unassembled WGS sequence"/>
</dbReference>